<dbReference type="SUPFAM" id="SSF50346">
    <property type="entry name" value="PRC-barrel domain"/>
    <property type="match status" value="1"/>
</dbReference>
<sequence>MLITRIAVCLAVIPLEAVPVLAQSSSPPPMSQMAPGDVASAAADAVKTLGSAAKDKLFVRDLLGAPVSGPDGGTVGTVADLVVIPGGRVVAAIVATKDKKMGHIPVPFSVAKISNNAGKLGLALPVSLSELKGMKEVQSLAHAIPRKQ</sequence>
<keyword evidence="1" id="KW-0732">Signal</keyword>
<reference evidence="3 4" key="1">
    <citation type="submission" date="2024-09" db="EMBL/GenBank/DDBJ databases">
        <title>Nodulacao em especies de Leguminosae Basais da Amazonia e Caracterizacao dos Rizobios e Bacterias Associadas aos Nodulos.</title>
        <authorList>
            <person name="Jambeiro I.C.A."/>
            <person name="Lopes I.S."/>
            <person name="Aguiar E.R.G.R."/>
            <person name="Santos A.F.J."/>
            <person name="Dos Santos J.M.F."/>
            <person name="Gross E."/>
        </authorList>
    </citation>
    <scope>NUCLEOTIDE SEQUENCE [LARGE SCALE GENOMIC DNA]</scope>
    <source>
        <strain evidence="3 4">BRUESC1165</strain>
    </source>
</reference>
<comment type="caution">
    <text evidence="3">The sequence shown here is derived from an EMBL/GenBank/DDBJ whole genome shotgun (WGS) entry which is preliminary data.</text>
</comment>
<dbReference type="Pfam" id="PF05239">
    <property type="entry name" value="PRC"/>
    <property type="match status" value="1"/>
</dbReference>
<keyword evidence="4" id="KW-1185">Reference proteome</keyword>
<feature type="signal peptide" evidence="1">
    <location>
        <begin position="1"/>
        <end position="22"/>
    </location>
</feature>
<evidence type="ECO:0000259" key="2">
    <source>
        <dbReference type="Pfam" id="PF05239"/>
    </source>
</evidence>
<evidence type="ECO:0000313" key="4">
    <source>
        <dbReference type="Proteomes" id="UP001593940"/>
    </source>
</evidence>
<organism evidence="3 4">
    <name type="scientific">Microvirga arabica</name>
    <dbReference type="NCBI Taxonomy" id="1128671"/>
    <lineage>
        <taxon>Bacteria</taxon>
        <taxon>Pseudomonadati</taxon>
        <taxon>Pseudomonadota</taxon>
        <taxon>Alphaproteobacteria</taxon>
        <taxon>Hyphomicrobiales</taxon>
        <taxon>Methylobacteriaceae</taxon>
        <taxon>Microvirga</taxon>
    </lineage>
</organism>
<protein>
    <submittedName>
        <fullName evidence="3">PRC-barrel domain-containing protein</fullName>
    </submittedName>
</protein>
<dbReference type="Gene3D" id="2.30.30.240">
    <property type="entry name" value="PRC-barrel domain"/>
    <property type="match status" value="1"/>
</dbReference>
<evidence type="ECO:0000256" key="1">
    <source>
        <dbReference type="SAM" id="SignalP"/>
    </source>
</evidence>
<feature type="domain" description="PRC-barrel" evidence="2">
    <location>
        <begin position="55"/>
        <end position="115"/>
    </location>
</feature>
<dbReference type="RefSeq" id="WP_377030476.1">
    <property type="nucleotide sequence ID" value="NZ_JBHOMY010000057.1"/>
</dbReference>
<dbReference type="Proteomes" id="UP001593940">
    <property type="component" value="Unassembled WGS sequence"/>
</dbReference>
<accession>A0ABV6YBV2</accession>
<dbReference type="EMBL" id="JBHOMY010000057">
    <property type="protein sequence ID" value="MFC1458560.1"/>
    <property type="molecule type" value="Genomic_DNA"/>
</dbReference>
<dbReference type="InterPro" id="IPR011033">
    <property type="entry name" value="PRC_barrel-like_sf"/>
</dbReference>
<dbReference type="InterPro" id="IPR027275">
    <property type="entry name" value="PRC-brl_dom"/>
</dbReference>
<proteinExistence type="predicted"/>
<evidence type="ECO:0000313" key="3">
    <source>
        <dbReference type="EMBL" id="MFC1458560.1"/>
    </source>
</evidence>
<name>A0ABV6YBV2_9HYPH</name>
<feature type="chain" id="PRO_5045416091" evidence="1">
    <location>
        <begin position="23"/>
        <end position="148"/>
    </location>
</feature>
<gene>
    <name evidence="3" type="ORF">ACETIH_18005</name>
</gene>